<feature type="repeat" description="WD" evidence="4">
    <location>
        <begin position="862"/>
        <end position="903"/>
    </location>
</feature>
<dbReference type="Pfam" id="PF24883">
    <property type="entry name" value="NPHP3_N"/>
    <property type="match status" value="1"/>
</dbReference>
<dbReference type="GO" id="GO:0000209">
    <property type="term" value="P:protein polyubiquitination"/>
    <property type="evidence" value="ECO:0007669"/>
    <property type="project" value="TreeGrafter"/>
</dbReference>
<feature type="repeat" description="WD" evidence="4">
    <location>
        <begin position="1033"/>
        <end position="1074"/>
    </location>
</feature>
<dbReference type="PROSITE" id="PS50082">
    <property type="entry name" value="WD_REPEATS_2"/>
    <property type="match status" value="12"/>
</dbReference>
<proteinExistence type="predicted"/>
<dbReference type="SMART" id="SM00320">
    <property type="entry name" value="WD40"/>
    <property type="match status" value="13"/>
</dbReference>
<sequence>MESSLQHGCLPSTRQHILSDIVNWAAESSGDQNVLWLHGLAGSGKSTICVTITSFFRDLGRLGSYIFFNRDHAERSHPSKVIRTLAYKLGMFDPRLGAAISTAIDGYPSIKDATLSVQFTKLIIEPLALLPDLQTGGPILIAFDALDECGDPEQRRMLLKVLGKESSRLPSFIRVLLISRPVQDITVAFQDQQHILSRDLEVSSDVGSGDIVAYIGHHLRDIQRKKLPRQPDWPGDGVIQNLGQRSCGLFIWASTVVKFIDSFDPDKRLAIILQGETSPRAQLALDKLYVASLETVNAWDDDDFIEHFRSMLEVVLVLQNPLAISTLDQLLGLPEGQQSGRTVSMLACVIADEPLLHLLHPSFADFLFSRERCGREIWYFDAAACHLHVAKICLDRLTNGGLKSNICDLTLSIPWTGEQIEPIPDDVSYACIFWIHHVCLINSDSLVGPLETFLTTHLLQWFEAMSILRRSRDTIILLDRLKGWIMINCADKHNLVQLVSDAWRFSQAYGEGMELHPLLVYFSALPFAPTVSIIYQLFHDPQICPTVAGGWQQLWSRLLLFLKKHTDSVHSVGFSPDGTRLISGSADGTIRACDTVNGAERLLPLEGHQGTVFSAVFSPDGARITSGSADKTLRIWDLSGTEAVPPLRGHESSVNSVTFSPDGTRIASGSADKTVRIWDAVSGTEAVLPLRGHESSVNSVKFSPDGTHVASGSTDKTVRIWEVVSGTETVPPLRGHEDSVNSIAFSPDGTRIASGSADKTVRIWEVVSGTEAVPPLRGHGGGINSVAFSPDGTRIASGSLDKTVRIWDAVSGTEAVPALRGHETVVNSVEFSPDSAHVVSGAKGGAVCLWDIVPTEATLAPVTEHEGAVHIVAFSPDGTRLVSAGKDLVLHIWDTASSAEVTPPLRGHESFISSITFSPDGTRVASASLDQTVRVWDAMSGAPALPPLRGHSSAVRKVAFSPDGTRIVTGSDDLTLQIWDARSAEKLSLLRGHTDQIYSVAFSADGSRVASGSADNTVRIWDAESGAELLPPLQGHTDTISAVAFSPDGTWIASGSHDHSIQLWDAVSGAEALPPLHGHEDSIVSVAFSPDSTHIVSRSVRRNLIWHTSTGDPCVRSGARDKESHPLHGIDTIALDPHGWLVDFGTNQTISKLPAMLDPYCSAVFDKSISIGTKGGHVVLLHFPPALLSSRATRPVETQSKT</sequence>
<dbReference type="Gene3D" id="3.40.50.300">
    <property type="entry name" value="P-loop containing nucleotide triphosphate hydrolases"/>
    <property type="match status" value="1"/>
</dbReference>
<name>A0A0C3FCV0_PILCF</name>
<dbReference type="OrthoDB" id="20872at2759"/>
<dbReference type="HOGENOM" id="CLU_000288_6_3_1"/>
<dbReference type="Gene3D" id="2.130.10.10">
    <property type="entry name" value="YVTN repeat-like/Quinoprotein amine dehydrogenase"/>
    <property type="match status" value="5"/>
</dbReference>
<dbReference type="PROSITE" id="PS50294">
    <property type="entry name" value="WD_REPEATS_REGION"/>
    <property type="match status" value="12"/>
</dbReference>
<protein>
    <recommendedName>
        <fullName evidence="5">Nephrocystin 3-like N-terminal domain-containing protein</fullName>
    </recommendedName>
</protein>
<gene>
    <name evidence="6" type="ORF">PILCRDRAFT_76553</name>
</gene>
<dbReference type="SUPFAM" id="SSF50978">
    <property type="entry name" value="WD40 repeat-like"/>
    <property type="match status" value="2"/>
</dbReference>
<feature type="repeat" description="WD" evidence="4">
    <location>
        <begin position="819"/>
        <end position="860"/>
    </location>
</feature>
<feature type="repeat" description="WD" evidence="4">
    <location>
        <begin position="647"/>
        <end position="688"/>
    </location>
</feature>
<keyword evidence="7" id="KW-1185">Reference proteome</keyword>
<dbReference type="PRINTS" id="PR00320">
    <property type="entry name" value="GPROTEINBRPT"/>
</dbReference>
<keyword evidence="3" id="KW-0833">Ubl conjugation pathway</keyword>
<reference evidence="6 7" key="1">
    <citation type="submission" date="2014-04" db="EMBL/GenBank/DDBJ databases">
        <authorList>
            <consortium name="DOE Joint Genome Institute"/>
            <person name="Kuo A."/>
            <person name="Tarkka M."/>
            <person name="Buscot F."/>
            <person name="Kohler A."/>
            <person name="Nagy L.G."/>
            <person name="Floudas D."/>
            <person name="Copeland A."/>
            <person name="Barry K.W."/>
            <person name="Cichocki N."/>
            <person name="Veneault-Fourrey C."/>
            <person name="LaButti K."/>
            <person name="Lindquist E.A."/>
            <person name="Lipzen A."/>
            <person name="Lundell T."/>
            <person name="Morin E."/>
            <person name="Murat C."/>
            <person name="Sun H."/>
            <person name="Tunlid A."/>
            <person name="Henrissat B."/>
            <person name="Grigoriev I.V."/>
            <person name="Hibbett D.S."/>
            <person name="Martin F."/>
            <person name="Nordberg H.P."/>
            <person name="Cantor M.N."/>
            <person name="Hua S.X."/>
        </authorList>
    </citation>
    <scope>NUCLEOTIDE SEQUENCE [LARGE SCALE GENOMIC DNA]</scope>
    <source>
        <strain evidence="6 7">F 1598</strain>
    </source>
</reference>
<evidence type="ECO:0000259" key="5">
    <source>
        <dbReference type="Pfam" id="PF24883"/>
    </source>
</evidence>
<evidence type="ECO:0000313" key="6">
    <source>
        <dbReference type="EMBL" id="KIM77636.1"/>
    </source>
</evidence>
<feature type="repeat" description="WD" evidence="4">
    <location>
        <begin position="776"/>
        <end position="817"/>
    </location>
</feature>
<keyword evidence="2" id="KW-0677">Repeat</keyword>
<reference evidence="7" key="2">
    <citation type="submission" date="2015-01" db="EMBL/GenBank/DDBJ databases">
        <title>Evolutionary Origins and Diversification of the Mycorrhizal Mutualists.</title>
        <authorList>
            <consortium name="DOE Joint Genome Institute"/>
            <consortium name="Mycorrhizal Genomics Consortium"/>
            <person name="Kohler A."/>
            <person name="Kuo A."/>
            <person name="Nagy L.G."/>
            <person name="Floudas D."/>
            <person name="Copeland A."/>
            <person name="Barry K.W."/>
            <person name="Cichocki N."/>
            <person name="Veneault-Fourrey C."/>
            <person name="LaButti K."/>
            <person name="Lindquist E.A."/>
            <person name="Lipzen A."/>
            <person name="Lundell T."/>
            <person name="Morin E."/>
            <person name="Murat C."/>
            <person name="Riley R."/>
            <person name="Ohm R."/>
            <person name="Sun H."/>
            <person name="Tunlid A."/>
            <person name="Henrissat B."/>
            <person name="Grigoriev I.V."/>
            <person name="Hibbett D.S."/>
            <person name="Martin F."/>
        </authorList>
    </citation>
    <scope>NUCLEOTIDE SEQUENCE [LARGE SCALE GENOMIC DNA]</scope>
    <source>
        <strain evidence="7">F 1598</strain>
    </source>
</reference>
<dbReference type="STRING" id="765440.A0A0C3FCV0"/>
<dbReference type="AlphaFoldDB" id="A0A0C3FCV0"/>
<feature type="domain" description="Nephrocystin 3-like N-terminal" evidence="5">
    <location>
        <begin position="17"/>
        <end position="180"/>
    </location>
</feature>
<feature type="repeat" description="WD" evidence="4">
    <location>
        <begin position="690"/>
        <end position="731"/>
    </location>
</feature>
<dbReference type="InterPro" id="IPR027417">
    <property type="entry name" value="P-loop_NTPase"/>
</dbReference>
<feature type="repeat" description="WD" evidence="4">
    <location>
        <begin position="990"/>
        <end position="1031"/>
    </location>
</feature>
<dbReference type="InterPro" id="IPR051983">
    <property type="entry name" value="WSB_SOCS-box_domain"/>
</dbReference>
<dbReference type="PANTHER" id="PTHR15622:SF2">
    <property type="entry name" value="U4_U6 SMALL NUCLEAR RIBONUCLEOPROTEIN PRP4"/>
    <property type="match status" value="1"/>
</dbReference>
<feature type="repeat" description="WD" evidence="4">
    <location>
        <begin position="905"/>
        <end position="946"/>
    </location>
</feature>
<evidence type="ECO:0000313" key="7">
    <source>
        <dbReference type="Proteomes" id="UP000054166"/>
    </source>
</evidence>
<dbReference type="InterPro" id="IPR001680">
    <property type="entry name" value="WD40_rpt"/>
</dbReference>
<feature type="repeat" description="WD" evidence="4">
    <location>
        <begin position="733"/>
        <end position="774"/>
    </location>
</feature>
<keyword evidence="1 4" id="KW-0853">WD repeat</keyword>
<feature type="repeat" description="WD" evidence="4">
    <location>
        <begin position="562"/>
        <end position="591"/>
    </location>
</feature>
<dbReference type="InterPro" id="IPR019775">
    <property type="entry name" value="WD40_repeat_CS"/>
</dbReference>
<dbReference type="Proteomes" id="UP000054166">
    <property type="component" value="Unassembled WGS sequence"/>
</dbReference>
<dbReference type="Pfam" id="PF00400">
    <property type="entry name" value="WD40"/>
    <property type="match status" value="13"/>
</dbReference>
<organism evidence="6 7">
    <name type="scientific">Piloderma croceum (strain F 1598)</name>
    <dbReference type="NCBI Taxonomy" id="765440"/>
    <lineage>
        <taxon>Eukaryota</taxon>
        <taxon>Fungi</taxon>
        <taxon>Dikarya</taxon>
        <taxon>Basidiomycota</taxon>
        <taxon>Agaricomycotina</taxon>
        <taxon>Agaricomycetes</taxon>
        <taxon>Agaricomycetidae</taxon>
        <taxon>Atheliales</taxon>
        <taxon>Atheliaceae</taxon>
        <taxon>Piloderma</taxon>
    </lineage>
</organism>
<dbReference type="InterPro" id="IPR036322">
    <property type="entry name" value="WD40_repeat_dom_sf"/>
</dbReference>
<evidence type="ECO:0000256" key="1">
    <source>
        <dbReference type="ARBA" id="ARBA00022574"/>
    </source>
</evidence>
<dbReference type="InterPro" id="IPR056884">
    <property type="entry name" value="NPHP3-like_N"/>
</dbReference>
<dbReference type="InterPro" id="IPR020472">
    <property type="entry name" value="WD40_PAC1"/>
</dbReference>
<dbReference type="InParanoid" id="A0A0C3FCV0"/>
<dbReference type="PROSITE" id="PS00678">
    <property type="entry name" value="WD_REPEATS_1"/>
    <property type="match status" value="5"/>
</dbReference>
<evidence type="ECO:0000256" key="2">
    <source>
        <dbReference type="ARBA" id="ARBA00022737"/>
    </source>
</evidence>
<evidence type="ECO:0000256" key="3">
    <source>
        <dbReference type="ARBA" id="ARBA00022786"/>
    </source>
</evidence>
<evidence type="ECO:0000256" key="4">
    <source>
        <dbReference type="PROSITE-ProRule" id="PRU00221"/>
    </source>
</evidence>
<dbReference type="EMBL" id="KN833023">
    <property type="protein sequence ID" value="KIM77636.1"/>
    <property type="molecule type" value="Genomic_DNA"/>
</dbReference>
<feature type="repeat" description="WD" evidence="4">
    <location>
        <begin position="948"/>
        <end position="989"/>
    </location>
</feature>
<dbReference type="SUPFAM" id="SSF52540">
    <property type="entry name" value="P-loop containing nucleoside triphosphate hydrolases"/>
    <property type="match status" value="1"/>
</dbReference>
<accession>A0A0C3FCV0</accession>
<dbReference type="InterPro" id="IPR015943">
    <property type="entry name" value="WD40/YVTN_repeat-like_dom_sf"/>
</dbReference>
<dbReference type="CDD" id="cd00200">
    <property type="entry name" value="WD40"/>
    <property type="match status" value="2"/>
</dbReference>
<feature type="repeat" description="WD" evidence="4">
    <location>
        <begin position="605"/>
        <end position="646"/>
    </location>
</feature>
<dbReference type="PANTHER" id="PTHR15622">
    <property type="entry name" value="WD40 REPEAT PROTEIN"/>
    <property type="match status" value="1"/>
</dbReference>